<feature type="transmembrane region" description="Helical" evidence="8">
    <location>
        <begin position="105"/>
        <end position="128"/>
    </location>
</feature>
<keyword evidence="11" id="KW-1185">Reference proteome</keyword>
<proteinExistence type="inferred from homology"/>
<dbReference type="Proteomes" id="UP001595848">
    <property type="component" value="Unassembled WGS sequence"/>
</dbReference>
<name>A0ABV8NX30_9BURK</name>
<comment type="similarity">
    <text evidence="8">Belongs to the binding-protein-dependent transport system permease family.</text>
</comment>
<dbReference type="PANTHER" id="PTHR43227">
    <property type="entry name" value="BLL4140 PROTEIN"/>
    <property type="match status" value="1"/>
</dbReference>
<evidence type="ECO:0000256" key="7">
    <source>
        <dbReference type="ARBA" id="ARBA00023136"/>
    </source>
</evidence>
<dbReference type="CDD" id="cd06261">
    <property type="entry name" value="TM_PBP2"/>
    <property type="match status" value="1"/>
</dbReference>
<keyword evidence="7 8" id="KW-0472">Membrane</keyword>
<gene>
    <name evidence="10" type="primary">ugpA</name>
    <name evidence="10" type="ORF">ACFOY1_05545</name>
</gene>
<evidence type="ECO:0000256" key="1">
    <source>
        <dbReference type="ARBA" id="ARBA00004429"/>
    </source>
</evidence>
<feature type="domain" description="ABC transmembrane type-1" evidence="9">
    <location>
        <begin position="71"/>
        <end position="283"/>
    </location>
</feature>
<organism evidence="10 11">
    <name type="scientific">Candidimonas humi</name>
    <dbReference type="NCBI Taxonomy" id="683355"/>
    <lineage>
        <taxon>Bacteria</taxon>
        <taxon>Pseudomonadati</taxon>
        <taxon>Pseudomonadota</taxon>
        <taxon>Betaproteobacteria</taxon>
        <taxon>Burkholderiales</taxon>
        <taxon>Alcaligenaceae</taxon>
        <taxon>Candidimonas</taxon>
    </lineage>
</organism>
<evidence type="ECO:0000256" key="3">
    <source>
        <dbReference type="ARBA" id="ARBA00022475"/>
    </source>
</evidence>
<keyword evidence="6 8" id="KW-1133">Transmembrane helix</keyword>
<dbReference type="InterPro" id="IPR050809">
    <property type="entry name" value="UgpAE/MalFG_permease"/>
</dbReference>
<keyword evidence="2 8" id="KW-0813">Transport</keyword>
<dbReference type="NCBIfam" id="NF007852">
    <property type="entry name" value="PRK10561.1"/>
    <property type="match status" value="1"/>
</dbReference>
<dbReference type="InterPro" id="IPR000515">
    <property type="entry name" value="MetI-like"/>
</dbReference>
<comment type="caution">
    <text evidence="10">The sequence shown here is derived from an EMBL/GenBank/DDBJ whole genome shotgun (WGS) entry which is preliminary data.</text>
</comment>
<feature type="transmembrane region" description="Helical" evidence="8">
    <location>
        <begin position="12"/>
        <end position="33"/>
    </location>
</feature>
<keyword evidence="5 8" id="KW-0812">Transmembrane</keyword>
<feature type="transmembrane region" description="Helical" evidence="8">
    <location>
        <begin position="73"/>
        <end position="93"/>
    </location>
</feature>
<sequence>MEKRVYFRNKWLPYLLLAPQLAVTLVFFIWPAYEALSSSFFVQDAFTGAQRFVGLANFKSLLGSDTYLNSFKVTAVFTIATTFLTLAVSLYLAIKAHKVLRGSRLYQAILTWPYAVAPAAAGILWVFIFNPNVGLVSNWLEALGVNWNFNVHGPQAMTLMIIAAVWRQIAYNFLFFLAGLHAIPASLLEAAAIDGAGPVRRFWTVIFPLLAPTTFFLLVIDIVYSLFDTFGLIDAITQGGPGNSTNILVYQVYRTGFVGLNLGNSAAQSVILMGLVIILTIIQFRYIERRVNYQ</sequence>
<accession>A0ABV8NX30</accession>
<dbReference type="PANTHER" id="PTHR43227:SF9">
    <property type="entry name" value="SN-GLYCEROL-3-PHOSPHATE TRANSPORT SYSTEM PERMEASE PROTEIN UGPA"/>
    <property type="match status" value="1"/>
</dbReference>
<evidence type="ECO:0000259" key="9">
    <source>
        <dbReference type="PROSITE" id="PS50928"/>
    </source>
</evidence>
<feature type="transmembrane region" description="Helical" evidence="8">
    <location>
        <begin position="266"/>
        <end position="287"/>
    </location>
</feature>
<dbReference type="RefSeq" id="WP_217964332.1">
    <property type="nucleotide sequence ID" value="NZ_JAHTBN010000003.1"/>
</dbReference>
<evidence type="ECO:0000256" key="5">
    <source>
        <dbReference type="ARBA" id="ARBA00022692"/>
    </source>
</evidence>
<dbReference type="PROSITE" id="PS50928">
    <property type="entry name" value="ABC_TM1"/>
    <property type="match status" value="1"/>
</dbReference>
<evidence type="ECO:0000313" key="11">
    <source>
        <dbReference type="Proteomes" id="UP001595848"/>
    </source>
</evidence>
<feature type="transmembrane region" description="Helical" evidence="8">
    <location>
        <begin position="169"/>
        <end position="190"/>
    </location>
</feature>
<keyword evidence="3" id="KW-1003">Cell membrane</keyword>
<protein>
    <submittedName>
        <fullName evidence="10">Sn-glycerol-3-phosphate ABC transporter permease UgpA</fullName>
    </submittedName>
</protein>
<keyword evidence="4" id="KW-0997">Cell inner membrane</keyword>
<dbReference type="Pfam" id="PF00528">
    <property type="entry name" value="BPD_transp_1"/>
    <property type="match status" value="1"/>
</dbReference>
<evidence type="ECO:0000256" key="4">
    <source>
        <dbReference type="ARBA" id="ARBA00022519"/>
    </source>
</evidence>
<evidence type="ECO:0000256" key="6">
    <source>
        <dbReference type="ARBA" id="ARBA00022989"/>
    </source>
</evidence>
<evidence type="ECO:0000256" key="2">
    <source>
        <dbReference type="ARBA" id="ARBA00022448"/>
    </source>
</evidence>
<feature type="transmembrane region" description="Helical" evidence="8">
    <location>
        <begin position="202"/>
        <end position="227"/>
    </location>
</feature>
<comment type="subcellular location">
    <subcellularLocation>
        <location evidence="1">Cell inner membrane</location>
        <topology evidence="1">Multi-pass membrane protein</topology>
    </subcellularLocation>
    <subcellularLocation>
        <location evidence="8">Cell membrane</location>
        <topology evidence="8">Multi-pass membrane protein</topology>
    </subcellularLocation>
</comment>
<dbReference type="EMBL" id="JBHSBV010000002">
    <property type="protein sequence ID" value="MFC4200413.1"/>
    <property type="molecule type" value="Genomic_DNA"/>
</dbReference>
<reference evidence="11" key="1">
    <citation type="journal article" date="2019" name="Int. J. Syst. Evol. Microbiol.">
        <title>The Global Catalogue of Microorganisms (GCM) 10K type strain sequencing project: providing services to taxonomists for standard genome sequencing and annotation.</title>
        <authorList>
            <consortium name="The Broad Institute Genomics Platform"/>
            <consortium name="The Broad Institute Genome Sequencing Center for Infectious Disease"/>
            <person name="Wu L."/>
            <person name="Ma J."/>
        </authorList>
    </citation>
    <scope>NUCLEOTIDE SEQUENCE [LARGE SCALE GENOMIC DNA]</scope>
    <source>
        <strain evidence="11">LMG 24813</strain>
    </source>
</reference>
<evidence type="ECO:0000313" key="10">
    <source>
        <dbReference type="EMBL" id="MFC4200413.1"/>
    </source>
</evidence>
<evidence type="ECO:0000256" key="8">
    <source>
        <dbReference type="RuleBase" id="RU363032"/>
    </source>
</evidence>